<dbReference type="AlphaFoldDB" id="A0A9D9I3H9"/>
<evidence type="ECO:0000259" key="5">
    <source>
        <dbReference type="Pfam" id="PF01168"/>
    </source>
</evidence>
<dbReference type="Gene3D" id="3.20.20.10">
    <property type="entry name" value="Alanine racemase"/>
    <property type="match status" value="1"/>
</dbReference>
<dbReference type="PIRSF" id="PIRSF004848">
    <property type="entry name" value="YBL036c_PLPDEIII"/>
    <property type="match status" value="1"/>
</dbReference>
<reference evidence="6" key="2">
    <citation type="journal article" date="2021" name="PeerJ">
        <title>Extensive microbial diversity within the chicken gut microbiome revealed by metagenomics and culture.</title>
        <authorList>
            <person name="Gilroy R."/>
            <person name="Ravi A."/>
            <person name="Getino M."/>
            <person name="Pursley I."/>
            <person name="Horton D.L."/>
            <person name="Alikhan N.F."/>
            <person name="Baker D."/>
            <person name="Gharbi K."/>
            <person name="Hall N."/>
            <person name="Watson M."/>
            <person name="Adriaenssens E.M."/>
            <person name="Foster-Nyarko E."/>
            <person name="Jarju S."/>
            <person name="Secka A."/>
            <person name="Antonio M."/>
            <person name="Oren A."/>
            <person name="Chaudhuri R.R."/>
            <person name="La Ragione R."/>
            <person name="Hildebrand F."/>
            <person name="Pallen M.J."/>
        </authorList>
    </citation>
    <scope>NUCLEOTIDE SEQUENCE</scope>
    <source>
        <strain evidence="6">10037</strain>
    </source>
</reference>
<gene>
    <name evidence="6" type="ORF">IAB93_01165</name>
</gene>
<organism evidence="6 7">
    <name type="scientific">Candidatus Merdivivens pullistercoris</name>
    <dbReference type="NCBI Taxonomy" id="2840873"/>
    <lineage>
        <taxon>Bacteria</taxon>
        <taxon>Pseudomonadati</taxon>
        <taxon>Bacteroidota</taxon>
        <taxon>Bacteroidia</taxon>
        <taxon>Bacteroidales</taxon>
        <taxon>Muribaculaceae</taxon>
        <taxon>Muribaculaceae incertae sedis</taxon>
        <taxon>Candidatus Merdivivens</taxon>
    </lineage>
</organism>
<keyword evidence="1 2" id="KW-0663">Pyridoxal phosphate</keyword>
<dbReference type="Proteomes" id="UP000823597">
    <property type="component" value="Unassembled WGS sequence"/>
</dbReference>
<dbReference type="InterPro" id="IPR029066">
    <property type="entry name" value="PLP-binding_barrel"/>
</dbReference>
<dbReference type="InterPro" id="IPR011078">
    <property type="entry name" value="PyrdxlP_homeostasis"/>
</dbReference>
<evidence type="ECO:0000313" key="6">
    <source>
        <dbReference type="EMBL" id="MBO8464589.1"/>
    </source>
</evidence>
<dbReference type="NCBIfam" id="TIGR00044">
    <property type="entry name" value="YggS family pyridoxal phosphate-dependent enzyme"/>
    <property type="match status" value="1"/>
</dbReference>
<dbReference type="PANTHER" id="PTHR10146">
    <property type="entry name" value="PROLINE SYNTHETASE CO-TRANSCRIBED BACTERIAL HOMOLOG PROTEIN"/>
    <property type="match status" value="1"/>
</dbReference>
<evidence type="ECO:0000256" key="4">
    <source>
        <dbReference type="RuleBase" id="RU004514"/>
    </source>
</evidence>
<reference evidence="6" key="1">
    <citation type="submission" date="2020-10" db="EMBL/GenBank/DDBJ databases">
        <authorList>
            <person name="Gilroy R."/>
        </authorList>
    </citation>
    <scope>NUCLEOTIDE SEQUENCE</scope>
    <source>
        <strain evidence="6">10037</strain>
    </source>
</reference>
<evidence type="ECO:0000256" key="1">
    <source>
        <dbReference type="ARBA" id="ARBA00022898"/>
    </source>
</evidence>
<evidence type="ECO:0000256" key="2">
    <source>
        <dbReference type="HAMAP-Rule" id="MF_02087"/>
    </source>
</evidence>
<dbReference type="PANTHER" id="PTHR10146:SF14">
    <property type="entry name" value="PYRIDOXAL PHOSPHATE HOMEOSTASIS PROTEIN"/>
    <property type="match status" value="1"/>
</dbReference>
<feature type="domain" description="Alanine racemase N-terminal" evidence="5">
    <location>
        <begin position="4"/>
        <end position="223"/>
    </location>
</feature>
<accession>A0A9D9I3H9</accession>
<feature type="modified residue" description="N6-(pyridoxal phosphate)lysine" evidence="2 3">
    <location>
        <position position="26"/>
    </location>
</feature>
<evidence type="ECO:0000313" key="7">
    <source>
        <dbReference type="Proteomes" id="UP000823597"/>
    </source>
</evidence>
<comment type="cofactor">
    <cofactor evidence="3">
        <name>pyridoxal 5'-phosphate</name>
        <dbReference type="ChEBI" id="CHEBI:597326"/>
    </cofactor>
</comment>
<evidence type="ECO:0000256" key="3">
    <source>
        <dbReference type="PIRSR" id="PIRSR004848-1"/>
    </source>
</evidence>
<dbReference type="PROSITE" id="PS01211">
    <property type="entry name" value="UPF0001"/>
    <property type="match status" value="1"/>
</dbReference>
<name>A0A9D9I3H9_9BACT</name>
<dbReference type="InterPro" id="IPR001608">
    <property type="entry name" value="Ala_racemase_N"/>
</dbReference>
<dbReference type="EMBL" id="JADIME010000013">
    <property type="protein sequence ID" value="MBO8464589.1"/>
    <property type="molecule type" value="Genomic_DNA"/>
</dbReference>
<protein>
    <recommendedName>
        <fullName evidence="2">Pyridoxal phosphate homeostasis protein</fullName>
        <shortName evidence="2">PLP homeostasis protein</shortName>
    </recommendedName>
</protein>
<dbReference type="SUPFAM" id="SSF51419">
    <property type="entry name" value="PLP-binding barrel"/>
    <property type="match status" value="1"/>
</dbReference>
<dbReference type="HAMAP" id="MF_02087">
    <property type="entry name" value="PLP_homeostasis"/>
    <property type="match status" value="1"/>
</dbReference>
<dbReference type="CDD" id="cd00635">
    <property type="entry name" value="PLPDE_III_YBL036c_like"/>
    <property type="match status" value="1"/>
</dbReference>
<comment type="similarity">
    <text evidence="2 4">Belongs to the pyridoxal phosphate-binding protein YggS/PROSC family.</text>
</comment>
<dbReference type="GO" id="GO:0030170">
    <property type="term" value="F:pyridoxal phosphate binding"/>
    <property type="evidence" value="ECO:0007669"/>
    <property type="project" value="UniProtKB-UniRule"/>
</dbReference>
<dbReference type="Pfam" id="PF01168">
    <property type="entry name" value="Ala_racemase_N"/>
    <property type="match status" value="1"/>
</dbReference>
<sequence>MGNIASEIIKLHNELPSTVKLVAVSKFHPSTAVMEAYNAGQRVFGENRPQEMAAKARELPKDIEWHFIGHLQTNKLKMVLPYATLVESVDSLHLLEAIDRWGRDNGKTIDVLLEYHVAAEETKQGFDADEIRDILFSPEPFANIRFRGLMGMATLTSDEHVIESDFGRIVSLFDELSARIGESPKLTSGFNLKSFGMTHDYGIAVRMGANIVRIGTLIFGARPAKI</sequence>
<comment type="caution">
    <text evidence="6">The sequence shown here is derived from an EMBL/GenBank/DDBJ whole genome shotgun (WGS) entry which is preliminary data.</text>
</comment>
<proteinExistence type="inferred from homology"/>
<comment type="function">
    <text evidence="2">Pyridoxal 5'-phosphate (PLP)-binding protein, which is involved in PLP homeostasis.</text>
</comment>